<protein>
    <submittedName>
        <fullName evidence="1">Uncharacterized protein</fullName>
    </submittedName>
</protein>
<comment type="caution">
    <text evidence="1">The sequence shown here is derived from an EMBL/GenBank/DDBJ whole genome shotgun (WGS) entry which is preliminary data.</text>
</comment>
<accession>A0A0F9N9W5</accession>
<organism evidence="1">
    <name type="scientific">marine sediment metagenome</name>
    <dbReference type="NCBI Taxonomy" id="412755"/>
    <lineage>
        <taxon>unclassified sequences</taxon>
        <taxon>metagenomes</taxon>
        <taxon>ecological metagenomes</taxon>
    </lineage>
</organism>
<name>A0A0F9N9W5_9ZZZZ</name>
<proteinExistence type="predicted"/>
<reference evidence="1" key="1">
    <citation type="journal article" date="2015" name="Nature">
        <title>Complex archaea that bridge the gap between prokaryotes and eukaryotes.</title>
        <authorList>
            <person name="Spang A."/>
            <person name="Saw J.H."/>
            <person name="Jorgensen S.L."/>
            <person name="Zaremba-Niedzwiedzka K."/>
            <person name="Martijn J."/>
            <person name="Lind A.E."/>
            <person name="van Eijk R."/>
            <person name="Schleper C."/>
            <person name="Guy L."/>
            <person name="Ettema T.J."/>
        </authorList>
    </citation>
    <scope>NUCLEOTIDE SEQUENCE</scope>
</reference>
<evidence type="ECO:0000313" key="1">
    <source>
        <dbReference type="EMBL" id="KKM85525.1"/>
    </source>
</evidence>
<dbReference type="EMBL" id="LAZR01007395">
    <property type="protein sequence ID" value="KKM85525.1"/>
    <property type="molecule type" value="Genomic_DNA"/>
</dbReference>
<sequence>MTPKTSFKSTVGEGVPLRKRPTNRFAMRIRNYLEERITGLKVESVSFLRFEGSPIIKAHVKKERRKDGAVASVFEDIGGPEIRLYVNDYHIATWMMGCDRFTTDMLDKNFEEFAQVALLSILGTWELHGTIICCLRWGDTKGSRIECCGTQ</sequence>
<gene>
    <name evidence="1" type="ORF">LCGC14_1288150</name>
</gene>
<dbReference type="AlphaFoldDB" id="A0A0F9N9W5"/>